<evidence type="ECO:0000259" key="7">
    <source>
        <dbReference type="PROSITE" id="PS50056"/>
    </source>
</evidence>
<dbReference type="STRING" id="1754190.A0A1Y2E5L7"/>
<feature type="compositionally biased region" description="Basic and acidic residues" evidence="5">
    <location>
        <begin position="308"/>
        <end position="319"/>
    </location>
</feature>
<dbReference type="AlphaFoldDB" id="A0A1Y2E5L7"/>
<keyword evidence="4" id="KW-0904">Protein phosphatase</keyword>
<feature type="region of interest" description="Disordered" evidence="5">
    <location>
        <begin position="296"/>
        <end position="319"/>
    </location>
</feature>
<dbReference type="CDD" id="cd14498">
    <property type="entry name" value="DSP"/>
    <property type="match status" value="1"/>
</dbReference>
<accession>A0A1Y2E5L7</accession>
<evidence type="ECO:0000256" key="5">
    <source>
        <dbReference type="SAM" id="MobiDB-lite"/>
    </source>
</evidence>
<proteinExistence type="inferred from homology"/>
<comment type="similarity">
    <text evidence="1">Belongs to the protein-tyrosine phosphatase family. Non-receptor class dual specificity subfamily.</text>
</comment>
<dbReference type="Gene3D" id="3.90.190.10">
    <property type="entry name" value="Protein tyrosine phosphatase superfamily"/>
    <property type="match status" value="1"/>
</dbReference>
<organism evidence="8 9">
    <name type="scientific">Neocallimastix californiae</name>
    <dbReference type="NCBI Taxonomy" id="1754190"/>
    <lineage>
        <taxon>Eukaryota</taxon>
        <taxon>Fungi</taxon>
        <taxon>Fungi incertae sedis</taxon>
        <taxon>Chytridiomycota</taxon>
        <taxon>Chytridiomycota incertae sedis</taxon>
        <taxon>Neocallimastigomycetes</taxon>
        <taxon>Neocallimastigales</taxon>
        <taxon>Neocallimastigaceae</taxon>
        <taxon>Neocallimastix</taxon>
    </lineage>
</organism>
<evidence type="ECO:0000313" key="8">
    <source>
        <dbReference type="EMBL" id="ORY66860.1"/>
    </source>
</evidence>
<evidence type="ECO:0000256" key="3">
    <source>
        <dbReference type="ARBA" id="ARBA00022801"/>
    </source>
</evidence>
<dbReference type="PROSITE" id="PS50056">
    <property type="entry name" value="TYR_PHOSPHATASE_2"/>
    <property type="match status" value="1"/>
</dbReference>
<gene>
    <name evidence="8" type="ORF">LY90DRAFT_667802</name>
</gene>
<dbReference type="PROSITE" id="PS00383">
    <property type="entry name" value="TYR_PHOSPHATASE_1"/>
    <property type="match status" value="1"/>
</dbReference>
<dbReference type="InterPro" id="IPR000387">
    <property type="entry name" value="Tyr_Pase_dom"/>
</dbReference>
<dbReference type="InterPro" id="IPR029021">
    <property type="entry name" value="Prot-tyrosine_phosphatase-like"/>
</dbReference>
<dbReference type="SMART" id="SM00195">
    <property type="entry name" value="DSPc"/>
    <property type="match status" value="1"/>
</dbReference>
<dbReference type="InterPro" id="IPR020422">
    <property type="entry name" value="TYR_PHOSPHATASE_DUAL_dom"/>
</dbReference>
<comment type="caution">
    <text evidence="8">The sequence shown here is derived from an EMBL/GenBank/DDBJ whole genome shotgun (WGS) entry which is preliminary data.</text>
</comment>
<dbReference type="Pfam" id="PF00782">
    <property type="entry name" value="DSPc"/>
    <property type="match status" value="1"/>
</dbReference>
<dbReference type="OrthoDB" id="2145582at2759"/>
<keyword evidence="3" id="KW-0378">Hydrolase</keyword>
<dbReference type="EMBL" id="MCOG01000049">
    <property type="protein sequence ID" value="ORY66860.1"/>
    <property type="molecule type" value="Genomic_DNA"/>
</dbReference>
<dbReference type="GO" id="GO:0033550">
    <property type="term" value="F:MAP kinase tyrosine phosphatase activity"/>
    <property type="evidence" value="ECO:0007669"/>
    <property type="project" value="TreeGrafter"/>
</dbReference>
<reference evidence="8 9" key="1">
    <citation type="submission" date="2016-08" db="EMBL/GenBank/DDBJ databases">
        <title>A Parts List for Fungal Cellulosomes Revealed by Comparative Genomics.</title>
        <authorList>
            <consortium name="DOE Joint Genome Institute"/>
            <person name="Haitjema C.H."/>
            <person name="Gilmore S.P."/>
            <person name="Henske J.K."/>
            <person name="Solomon K.V."/>
            <person name="De Groot R."/>
            <person name="Kuo A."/>
            <person name="Mondo S.J."/>
            <person name="Salamov A.A."/>
            <person name="Labutti K."/>
            <person name="Zhao Z."/>
            <person name="Chiniquy J."/>
            <person name="Barry K."/>
            <person name="Brewer H.M."/>
            <person name="Purvine S.O."/>
            <person name="Wright A.T."/>
            <person name="Boxma B."/>
            <person name="Van Alen T."/>
            <person name="Hackstein J.H."/>
            <person name="Baker S.E."/>
            <person name="Grigoriev I.V."/>
            <person name="O'Malley M.A."/>
        </authorList>
    </citation>
    <scope>NUCLEOTIDE SEQUENCE [LARGE SCALE GENOMIC DNA]</scope>
    <source>
        <strain evidence="8 9">G1</strain>
    </source>
</reference>
<dbReference type="GO" id="GO:0043409">
    <property type="term" value="P:negative regulation of MAPK cascade"/>
    <property type="evidence" value="ECO:0007669"/>
    <property type="project" value="TreeGrafter"/>
</dbReference>
<sequence>MASSNFKEIAKQTGEKFSLLNATKVFPGLWIGSMYAASDEEFLINNNIKYILTVTEDGQESENNNNLINHIYIPMRDEVNFNALKLFPKTCQFIDDALQPRFQQAKKELISKETTDENINKEEFDNILVHCQLGISRSATIVCAFLLYKFYEYNTPTDDNVDIRRILKHLLENDSPSKKSNSSTNKSKATSTIDLPFDQVSSVIKYLQRKRPTIKPNAGFERQLQLWQSKLEHNYEKEYNRDLKKSNISLNSSPTSPIQKRKNENRLSSSLEYLKIYSISKCSDLRYKYLTKKKSINKNDSNGHSSKVSKEEVAKKLNL</sequence>
<evidence type="ECO:0000256" key="1">
    <source>
        <dbReference type="ARBA" id="ARBA00008601"/>
    </source>
</evidence>
<dbReference type="GO" id="GO:0005737">
    <property type="term" value="C:cytoplasm"/>
    <property type="evidence" value="ECO:0007669"/>
    <property type="project" value="TreeGrafter"/>
</dbReference>
<dbReference type="PANTHER" id="PTHR10159:SF519">
    <property type="entry name" value="DUAL SPECIFICITY PROTEIN PHOSPHATASE MPK3"/>
    <property type="match status" value="1"/>
</dbReference>
<evidence type="ECO:0000256" key="2">
    <source>
        <dbReference type="ARBA" id="ARBA00013064"/>
    </source>
</evidence>
<dbReference type="InterPro" id="IPR016130">
    <property type="entry name" value="Tyr_Pase_AS"/>
</dbReference>
<evidence type="ECO:0000256" key="4">
    <source>
        <dbReference type="ARBA" id="ARBA00022912"/>
    </source>
</evidence>
<keyword evidence="9" id="KW-1185">Reference proteome</keyword>
<evidence type="ECO:0000313" key="9">
    <source>
        <dbReference type="Proteomes" id="UP000193920"/>
    </source>
</evidence>
<dbReference type="InterPro" id="IPR000340">
    <property type="entry name" value="Dual-sp_phosphatase_cat-dom"/>
</dbReference>
<dbReference type="GO" id="GO:0008330">
    <property type="term" value="F:protein tyrosine/threonine phosphatase activity"/>
    <property type="evidence" value="ECO:0007669"/>
    <property type="project" value="TreeGrafter"/>
</dbReference>
<dbReference type="Proteomes" id="UP000193920">
    <property type="component" value="Unassembled WGS sequence"/>
</dbReference>
<dbReference type="SUPFAM" id="SSF52799">
    <property type="entry name" value="(Phosphotyrosine protein) phosphatases II"/>
    <property type="match status" value="1"/>
</dbReference>
<dbReference type="GO" id="GO:0017017">
    <property type="term" value="F:MAP kinase tyrosine/serine/threonine phosphatase activity"/>
    <property type="evidence" value="ECO:0007669"/>
    <property type="project" value="TreeGrafter"/>
</dbReference>
<dbReference type="PANTHER" id="PTHR10159">
    <property type="entry name" value="DUAL SPECIFICITY PROTEIN PHOSPHATASE"/>
    <property type="match status" value="1"/>
</dbReference>
<feature type="domain" description="Tyrosine specific protein phosphatases" evidence="7">
    <location>
        <begin position="100"/>
        <end position="170"/>
    </location>
</feature>
<dbReference type="EC" id="3.1.3.48" evidence="2"/>
<evidence type="ECO:0000259" key="6">
    <source>
        <dbReference type="PROSITE" id="PS50054"/>
    </source>
</evidence>
<dbReference type="PROSITE" id="PS50054">
    <property type="entry name" value="TYR_PHOSPHATASE_DUAL"/>
    <property type="match status" value="1"/>
</dbReference>
<feature type="domain" description="Tyrosine-protein phosphatase" evidence="6">
    <location>
        <begin position="21"/>
        <end position="191"/>
    </location>
</feature>
<protein>
    <recommendedName>
        <fullName evidence="2">protein-tyrosine-phosphatase</fullName>
        <ecNumber evidence="2">3.1.3.48</ecNumber>
    </recommendedName>
</protein>
<name>A0A1Y2E5L7_9FUNG</name>